<reference evidence="2 3" key="1">
    <citation type="journal article" date="2019" name="Mol. Biol. Evol.">
        <title>Blast fungal genomes show frequent chromosomal changes, gene gains and losses, and effector gene turnover.</title>
        <authorList>
            <person name="Gomez Luciano L.B."/>
            <person name="Jason Tsai I."/>
            <person name="Chuma I."/>
            <person name="Tosa Y."/>
            <person name="Chen Y.H."/>
            <person name="Li J.Y."/>
            <person name="Li M.Y."/>
            <person name="Jade Lu M.Y."/>
            <person name="Nakayashiki H."/>
            <person name="Li W.H."/>
        </authorList>
    </citation>
    <scope>NUCLEOTIDE SEQUENCE [LARGE SCALE GENOMIC DNA]</scope>
    <source>
        <strain evidence="2">MZ5-1-6</strain>
    </source>
</reference>
<feature type="non-terminal residue" evidence="2">
    <location>
        <position position="1"/>
    </location>
</feature>
<sequence length="53" mass="6173">TYLVFVQYHTFYNIGQFSSQQRYDEFDKSSRPLNHHLVPTTGNSRIAGLSHTL</sequence>
<dbReference type="EMBL" id="CP034209">
    <property type="protein sequence ID" value="QBZ63736.1"/>
    <property type="molecule type" value="Genomic_DNA"/>
</dbReference>
<dbReference type="AlphaFoldDB" id="A0A4P7NPS6"/>
<organism evidence="2 3">
    <name type="scientific">Pyricularia oryzae</name>
    <name type="common">Rice blast fungus</name>
    <name type="synonym">Magnaporthe oryzae</name>
    <dbReference type="NCBI Taxonomy" id="318829"/>
    <lineage>
        <taxon>Eukaryota</taxon>
        <taxon>Fungi</taxon>
        <taxon>Dikarya</taxon>
        <taxon>Ascomycota</taxon>
        <taxon>Pezizomycotina</taxon>
        <taxon>Sordariomycetes</taxon>
        <taxon>Sordariomycetidae</taxon>
        <taxon>Magnaporthales</taxon>
        <taxon>Pyriculariaceae</taxon>
        <taxon>Pyricularia</taxon>
    </lineage>
</organism>
<name>A0A4P7NPS6_PYROR</name>
<evidence type="ECO:0000256" key="1">
    <source>
        <dbReference type="SAM" id="MobiDB-lite"/>
    </source>
</evidence>
<gene>
    <name evidence="2" type="ORF">PoMZ_05424</name>
</gene>
<feature type="region of interest" description="Disordered" evidence="1">
    <location>
        <begin position="33"/>
        <end position="53"/>
    </location>
</feature>
<evidence type="ECO:0000313" key="2">
    <source>
        <dbReference type="EMBL" id="QBZ63736.1"/>
    </source>
</evidence>
<proteinExistence type="predicted"/>
<evidence type="ECO:0000313" key="3">
    <source>
        <dbReference type="Proteomes" id="UP000294847"/>
    </source>
</evidence>
<accession>A0A4P7NPS6</accession>
<protein>
    <submittedName>
        <fullName evidence="2">Uncharacterized protein</fullName>
    </submittedName>
</protein>
<dbReference type="Proteomes" id="UP000294847">
    <property type="component" value="Chromosome 6"/>
</dbReference>